<evidence type="ECO:0000256" key="6">
    <source>
        <dbReference type="ARBA" id="ARBA00022676"/>
    </source>
</evidence>
<keyword evidence="17" id="KW-1185">Reference proteome</keyword>
<dbReference type="CDD" id="cd06223">
    <property type="entry name" value="PRTases_typeI"/>
    <property type="match status" value="1"/>
</dbReference>
<dbReference type="EMBL" id="FZOB01000002">
    <property type="protein sequence ID" value="SNR66316.1"/>
    <property type="molecule type" value="Genomic_DNA"/>
</dbReference>
<comment type="cofactor">
    <cofactor evidence="1">
        <name>Mg(2+)</name>
        <dbReference type="ChEBI" id="CHEBI:18420"/>
    </cofactor>
</comment>
<keyword evidence="6 16" id="KW-0328">Glycosyltransferase</keyword>
<comment type="catalytic activity">
    <reaction evidence="11">
        <text>UMP + diphosphate = 5-phospho-alpha-D-ribose 1-diphosphate + uracil</text>
        <dbReference type="Rhea" id="RHEA:13017"/>
        <dbReference type="ChEBI" id="CHEBI:17568"/>
        <dbReference type="ChEBI" id="CHEBI:33019"/>
        <dbReference type="ChEBI" id="CHEBI:57865"/>
        <dbReference type="ChEBI" id="CHEBI:58017"/>
        <dbReference type="EC" id="2.4.2.9"/>
    </reaction>
</comment>
<dbReference type="NCBIfam" id="NF001097">
    <property type="entry name" value="PRK00129.1"/>
    <property type="match status" value="1"/>
</dbReference>
<evidence type="ECO:0000256" key="9">
    <source>
        <dbReference type="ARBA" id="ARBA00023134"/>
    </source>
</evidence>
<dbReference type="InterPro" id="IPR050054">
    <property type="entry name" value="UPRTase/APRTase"/>
</dbReference>
<proteinExistence type="inferred from homology"/>
<dbReference type="InterPro" id="IPR029057">
    <property type="entry name" value="PRTase-like"/>
</dbReference>
<evidence type="ECO:0000313" key="17">
    <source>
        <dbReference type="Proteomes" id="UP000198405"/>
    </source>
</evidence>
<name>A0A238Y4W3_9BACT</name>
<dbReference type="InterPro" id="IPR000836">
    <property type="entry name" value="PRTase_dom"/>
</dbReference>
<keyword evidence="8" id="KW-0547">Nucleotide-binding</keyword>
<dbReference type="GO" id="GO:0004845">
    <property type="term" value="F:uracil phosphoribosyltransferase activity"/>
    <property type="evidence" value="ECO:0007669"/>
    <property type="project" value="UniProtKB-EC"/>
</dbReference>
<dbReference type="GO" id="GO:0005525">
    <property type="term" value="F:GTP binding"/>
    <property type="evidence" value="ECO:0007669"/>
    <property type="project" value="UniProtKB-KW"/>
</dbReference>
<dbReference type="Pfam" id="PF14681">
    <property type="entry name" value="UPRTase"/>
    <property type="match status" value="1"/>
</dbReference>
<dbReference type="PANTHER" id="PTHR32315">
    <property type="entry name" value="ADENINE PHOSPHORIBOSYLTRANSFERASE"/>
    <property type="match status" value="1"/>
</dbReference>
<evidence type="ECO:0000256" key="3">
    <source>
        <dbReference type="ARBA" id="ARBA00009516"/>
    </source>
</evidence>
<evidence type="ECO:0000256" key="1">
    <source>
        <dbReference type="ARBA" id="ARBA00001946"/>
    </source>
</evidence>
<evidence type="ECO:0000256" key="10">
    <source>
        <dbReference type="ARBA" id="ARBA00031082"/>
    </source>
</evidence>
<keyword evidence="7 16" id="KW-0808">Transferase</keyword>
<dbReference type="Gene3D" id="3.40.50.2020">
    <property type="match status" value="1"/>
</dbReference>
<evidence type="ECO:0000256" key="2">
    <source>
        <dbReference type="ARBA" id="ARBA00005180"/>
    </source>
</evidence>
<evidence type="ECO:0000256" key="11">
    <source>
        <dbReference type="ARBA" id="ARBA00052919"/>
    </source>
</evidence>
<evidence type="ECO:0000259" key="15">
    <source>
        <dbReference type="Pfam" id="PF14681"/>
    </source>
</evidence>
<evidence type="ECO:0000313" key="16">
    <source>
        <dbReference type="EMBL" id="SNR66316.1"/>
    </source>
</evidence>
<dbReference type="EC" id="2.4.2.9" evidence="4"/>
<dbReference type="Proteomes" id="UP000198405">
    <property type="component" value="Unassembled WGS sequence"/>
</dbReference>
<evidence type="ECO:0000256" key="4">
    <source>
        <dbReference type="ARBA" id="ARBA00011894"/>
    </source>
</evidence>
<evidence type="ECO:0000256" key="12">
    <source>
        <dbReference type="ARBA" id="ARBA00056901"/>
    </source>
</evidence>
<dbReference type="PANTHER" id="PTHR32315:SF4">
    <property type="entry name" value="URACIL PHOSPHORIBOSYLTRANSFERASE, CHLOROPLASTIC"/>
    <property type="match status" value="1"/>
</dbReference>
<evidence type="ECO:0000256" key="13">
    <source>
        <dbReference type="ARBA" id="ARBA00072146"/>
    </source>
</evidence>
<evidence type="ECO:0000256" key="7">
    <source>
        <dbReference type="ARBA" id="ARBA00022679"/>
    </source>
</evidence>
<comment type="similarity">
    <text evidence="3">Belongs to the UPRTase family.</text>
</comment>
<comment type="function">
    <text evidence="12">Catalyzes the conversion of uracil and 5-phospho-alpha-D-ribose 1-diphosphate (PRPP) to UMP and diphosphate.</text>
</comment>
<keyword evidence="9" id="KW-0342">GTP-binding</keyword>
<organism evidence="16 17">
    <name type="scientific">Desulfurobacterium atlanticum</name>
    <dbReference type="NCBI Taxonomy" id="240169"/>
    <lineage>
        <taxon>Bacteria</taxon>
        <taxon>Pseudomonadati</taxon>
        <taxon>Aquificota</taxon>
        <taxon>Aquificia</taxon>
        <taxon>Desulfurobacteriales</taxon>
        <taxon>Desulfurobacteriaceae</taxon>
        <taxon>Desulfurobacterium</taxon>
    </lineage>
</organism>
<dbReference type="RefSeq" id="WP_089322479.1">
    <property type="nucleotide sequence ID" value="NZ_FZOB01000002.1"/>
</dbReference>
<protein>
    <recommendedName>
        <fullName evidence="13">Uracil phosphoribosyltransferase</fullName>
        <ecNumber evidence="4">2.4.2.9</ecNumber>
    </recommendedName>
    <alternativeName>
        <fullName evidence="10">UMP pyrophosphorylase</fullName>
    </alternativeName>
    <alternativeName>
        <fullName evidence="14">UPRTase</fullName>
    </alternativeName>
</protein>
<dbReference type="OrthoDB" id="9781675at2"/>
<sequence>MIVYEIKNNFCQLLLAKLRDKKRCVEEFRKASFKLSQVLISEALSLLPYEKKKIDTPVENKVETLTFNRDIVFLPILRAGLSMLPAAIDMYEKGRVGFIGIKRNEETLKPELYYLKIPVVKDGFYIILDPMLATGGTATLTVKKLIDTGIKPENVIFVSLISAPEGIEKLSHFKKIKIVTASIDRELNSKGYILPGLGDAGDRFCFTEDVEVIESYGD</sequence>
<dbReference type="SUPFAM" id="SSF53271">
    <property type="entry name" value="PRTase-like"/>
    <property type="match status" value="1"/>
</dbReference>
<accession>A0A238Y4W3</accession>
<dbReference type="AlphaFoldDB" id="A0A238Y4W3"/>
<feature type="domain" description="Phosphoribosyltransferase" evidence="15">
    <location>
        <begin position="7"/>
        <end position="204"/>
    </location>
</feature>
<comment type="pathway">
    <text evidence="2">Pyrimidine metabolism; UMP biosynthesis via salvage pathway; UMP from uracil: step 1/1.</text>
</comment>
<dbReference type="FunFam" id="3.40.50.2020:FF:000023">
    <property type="entry name" value="Probable uracil phosphoribosyltransferase"/>
    <property type="match status" value="1"/>
</dbReference>
<gene>
    <name evidence="16" type="ORF">SAMN06265340_102129</name>
</gene>
<keyword evidence="5" id="KW-0021">Allosteric enzyme</keyword>
<evidence type="ECO:0000256" key="8">
    <source>
        <dbReference type="ARBA" id="ARBA00022741"/>
    </source>
</evidence>
<evidence type="ECO:0000256" key="14">
    <source>
        <dbReference type="ARBA" id="ARBA00079807"/>
    </source>
</evidence>
<reference evidence="17" key="1">
    <citation type="submission" date="2017-06" db="EMBL/GenBank/DDBJ databases">
        <authorList>
            <person name="Varghese N."/>
            <person name="Submissions S."/>
        </authorList>
    </citation>
    <scope>NUCLEOTIDE SEQUENCE [LARGE SCALE GENOMIC DNA]</scope>
    <source>
        <strain evidence="17">DSM 15668</strain>
    </source>
</reference>
<evidence type="ECO:0000256" key="5">
    <source>
        <dbReference type="ARBA" id="ARBA00022533"/>
    </source>
</evidence>